<reference evidence="2 3" key="1">
    <citation type="submission" date="2020-02" db="EMBL/GenBank/DDBJ databases">
        <authorList>
            <person name="Ferguson B K."/>
        </authorList>
    </citation>
    <scope>NUCLEOTIDE SEQUENCE [LARGE SCALE GENOMIC DNA]</scope>
</reference>
<dbReference type="AlphaFoldDB" id="A0A6H5IX26"/>
<feature type="region of interest" description="Disordered" evidence="1">
    <location>
        <begin position="335"/>
        <end position="361"/>
    </location>
</feature>
<feature type="non-terminal residue" evidence="2">
    <location>
        <position position="1"/>
    </location>
</feature>
<sequence>YGRKHWESCRSRTLRLSRCYTSRRVSTWVAISSSHEHEVDMINEPPYVNLLRDSKGSVTNIVGSQFNLLKYIAKGMNFHIHFVQRTDDENAIPSSLPIVYHRSHVPLGLTSHTIGPTCTIGPTIVHGKTASGSVLPALPIVYPRSHVYHWAYSHPCALQGLLAQQIQQPGESVLSFATKIRDLGNQILQTKKLTLATGAAIPKDFEENVKGSQEECFRKGLLDNISVRMKSIGGLTDIIKEAITIEKDLEVKSMMMRRKLEKRCGNCGRTNHATEQCRGLMHCMDGNIAYFIDDQGQPVDEGARKLHEFNKLPKFSNISIGEVSLETNCRLLASPRQRQRRKSHGNRVPIVFKHTSNTSKV</sequence>
<dbReference type="EMBL" id="CADCXV010000963">
    <property type="protein sequence ID" value="CAB0039498.1"/>
    <property type="molecule type" value="Genomic_DNA"/>
</dbReference>
<evidence type="ECO:0000313" key="2">
    <source>
        <dbReference type="EMBL" id="CAB0039498.1"/>
    </source>
</evidence>
<keyword evidence="3" id="KW-1185">Reference proteome</keyword>
<feature type="non-terminal residue" evidence="2">
    <location>
        <position position="361"/>
    </location>
</feature>
<evidence type="ECO:0000313" key="3">
    <source>
        <dbReference type="Proteomes" id="UP000479190"/>
    </source>
</evidence>
<organism evidence="2 3">
    <name type="scientific">Trichogramma brassicae</name>
    <dbReference type="NCBI Taxonomy" id="86971"/>
    <lineage>
        <taxon>Eukaryota</taxon>
        <taxon>Metazoa</taxon>
        <taxon>Ecdysozoa</taxon>
        <taxon>Arthropoda</taxon>
        <taxon>Hexapoda</taxon>
        <taxon>Insecta</taxon>
        <taxon>Pterygota</taxon>
        <taxon>Neoptera</taxon>
        <taxon>Endopterygota</taxon>
        <taxon>Hymenoptera</taxon>
        <taxon>Apocrita</taxon>
        <taxon>Proctotrupomorpha</taxon>
        <taxon>Chalcidoidea</taxon>
        <taxon>Trichogrammatidae</taxon>
        <taxon>Trichogramma</taxon>
    </lineage>
</organism>
<accession>A0A6H5IX26</accession>
<dbReference type="OrthoDB" id="7541924at2759"/>
<dbReference type="Proteomes" id="UP000479190">
    <property type="component" value="Unassembled WGS sequence"/>
</dbReference>
<name>A0A6H5IX26_9HYME</name>
<protein>
    <submittedName>
        <fullName evidence="2">Uncharacterized protein</fullName>
    </submittedName>
</protein>
<gene>
    <name evidence="2" type="ORF">TBRA_LOCUS11239</name>
</gene>
<evidence type="ECO:0000256" key="1">
    <source>
        <dbReference type="SAM" id="MobiDB-lite"/>
    </source>
</evidence>
<proteinExistence type="predicted"/>